<gene>
    <name evidence="1" type="ORF">SCALOS_LOCUS9590</name>
</gene>
<protein>
    <submittedName>
        <fullName evidence="1">1152_t:CDS:1</fullName>
    </submittedName>
</protein>
<proteinExistence type="predicted"/>
<keyword evidence="2" id="KW-1185">Reference proteome</keyword>
<reference evidence="1" key="1">
    <citation type="submission" date="2021-06" db="EMBL/GenBank/DDBJ databases">
        <authorList>
            <person name="Kallberg Y."/>
            <person name="Tangrot J."/>
            <person name="Rosling A."/>
        </authorList>
    </citation>
    <scope>NUCLEOTIDE SEQUENCE</scope>
    <source>
        <strain evidence="1">AU212A</strain>
    </source>
</reference>
<dbReference type="Proteomes" id="UP000789860">
    <property type="component" value="Unassembled WGS sequence"/>
</dbReference>
<organism evidence="1 2">
    <name type="scientific">Scutellospora calospora</name>
    <dbReference type="NCBI Taxonomy" id="85575"/>
    <lineage>
        <taxon>Eukaryota</taxon>
        <taxon>Fungi</taxon>
        <taxon>Fungi incertae sedis</taxon>
        <taxon>Mucoromycota</taxon>
        <taxon>Glomeromycotina</taxon>
        <taxon>Glomeromycetes</taxon>
        <taxon>Diversisporales</taxon>
        <taxon>Gigasporaceae</taxon>
        <taxon>Scutellospora</taxon>
    </lineage>
</organism>
<comment type="caution">
    <text evidence="1">The sequence shown here is derived from an EMBL/GenBank/DDBJ whole genome shotgun (WGS) entry which is preliminary data.</text>
</comment>
<accession>A0ACA9NU09</accession>
<evidence type="ECO:0000313" key="2">
    <source>
        <dbReference type="Proteomes" id="UP000789860"/>
    </source>
</evidence>
<sequence>TNKSYTCSLHNEETTTILQGITKGYPTEIDFNILTSQVSKLFLLLTDIINKKISSFYYDWARQIINNMGQPGYYRAKGLSIIAEYLQEYFIIKKKILMKDHISPQTPNQYLYDILVPETTLCLIFEDHQNIALEEA</sequence>
<dbReference type="EMBL" id="CAJVPM010030641">
    <property type="protein sequence ID" value="CAG8677199.1"/>
    <property type="molecule type" value="Genomic_DNA"/>
</dbReference>
<feature type="non-terminal residue" evidence="1">
    <location>
        <position position="1"/>
    </location>
</feature>
<name>A0ACA9NU09_9GLOM</name>
<evidence type="ECO:0000313" key="1">
    <source>
        <dbReference type="EMBL" id="CAG8677199.1"/>
    </source>
</evidence>